<name>A0A6P6RXT6_9EIME</name>
<dbReference type="InterPro" id="IPR029063">
    <property type="entry name" value="SAM-dependent_MTases_sf"/>
</dbReference>
<evidence type="ECO:0000256" key="3">
    <source>
        <dbReference type="ARBA" id="ARBA00022679"/>
    </source>
</evidence>
<evidence type="ECO:0000256" key="4">
    <source>
        <dbReference type="ARBA" id="ARBA00022691"/>
    </source>
</evidence>
<dbReference type="PANTHER" id="PTHR11265">
    <property type="entry name" value="S-ADENOSYL-METHYLTRANSFERASE MRAW"/>
    <property type="match status" value="1"/>
</dbReference>
<keyword evidence="4" id="KW-0949">S-adenosyl-L-methionine</keyword>
<keyword evidence="6" id="KW-1185">Reference proteome</keyword>
<evidence type="ECO:0000256" key="1">
    <source>
        <dbReference type="ARBA" id="ARBA00010396"/>
    </source>
</evidence>
<reference evidence="7" key="1">
    <citation type="submission" date="2025-08" db="UniProtKB">
        <authorList>
            <consortium name="RefSeq"/>
        </authorList>
    </citation>
    <scope>IDENTIFICATION</scope>
</reference>
<keyword evidence="3" id="KW-0808">Transferase</keyword>
<dbReference type="PANTHER" id="PTHR11265:SF0">
    <property type="entry name" value="12S RRNA N4-METHYLCYTIDINE METHYLTRANSFERASE"/>
    <property type="match status" value="1"/>
</dbReference>
<dbReference type="Gene3D" id="3.40.50.150">
    <property type="entry name" value="Vaccinia Virus protein VP39"/>
    <property type="match status" value="1"/>
</dbReference>
<proteinExistence type="inferred from homology"/>
<feature type="compositionally biased region" description="Polar residues" evidence="5">
    <location>
        <begin position="83"/>
        <end position="93"/>
    </location>
</feature>
<dbReference type="GeneID" id="34620099"/>
<feature type="region of interest" description="Disordered" evidence="5">
    <location>
        <begin position="1"/>
        <end position="29"/>
    </location>
</feature>
<keyword evidence="2" id="KW-0489">Methyltransferase</keyword>
<evidence type="ECO:0000256" key="2">
    <source>
        <dbReference type="ARBA" id="ARBA00022603"/>
    </source>
</evidence>
<comment type="similarity">
    <text evidence="1">Belongs to the methyltransferase superfamily. RsmH family.</text>
</comment>
<dbReference type="InterPro" id="IPR002903">
    <property type="entry name" value="RsmH"/>
</dbReference>
<feature type="region of interest" description="Disordered" evidence="5">
    <location>
        <begin position="83"/>
        <end position="105"/>
    </location>
</feature>
<dbReference type="OrthoDB" id="330189at2759"/>
<dbReference type="Pfam" id="PF01795">
    <property type="entry name" value="Methyltransf_5"/>
    <property type="match status" value="3"/>
</dbReference>
<dbReference type="SUPFAM" id="SSF81799">
    <property type="entry name" value="Putative methyltransferase TM0872, insert domain"/>
    <property type="match status" value="1"/>
</dbReference>
<dbReference type="SUPFAM" id="SSF53335">
    <property type="entry name" value="S-adenosyl-L-methionine-dependent methyltransferases"/>
    <property type="match status" value="1"/>
</dbReference>
<organism evidence="6 7">
    <name type="scientific">Cyclospora cayetanensis</name>
    <dbReference type="NCBI Taxonomy" id="88456"/>
    <lineage>
        <taxon>Eukaryota</taxon>
        <taxon>Sar</taxon>
        <taxon>Alveolata</taxon>
        <taxon>Apicomplexa</taxon>
        <taxon>Conoidasida</taxon>
        <taxon>Coccidia</taxon>
        <taxon>Eucoccidiorida</taxon>
        <taxon>Eimeriorina</taxon>
        <taxon>Eimeriidae</taxon>
        <taxon>Cyclospora</taxon>
    </lineage>
</organism>
<dbReference type="AlphaFoldDB" id="A0A6P6RXT6"/>
<dbReference type="Proteomes" id="UP000515125">
    <property type="component" value="Unplaced"/>
</dbReference>
<protein>
    <submittedName>
        <fullName evidence="7">Uncharacterized protein LOC34620099</fullName>
    </submittedName>
</protein>
<evidence type="ECO:0000313" key="6">
    <source>
        <dbReference type="Proteomes" id="UP000515125"/>
    </source>
</evidence>
<dbReference type="RefSeq" id="XP_026191930.1">
    <property type="nucleotide sequence ID" value="XM_026336145.1"/>
</dbReference>
<dbReference type="Gene3D" id="1.10.150.170">
    <property type="entry name" value="Putative methyltransferase TM0872, insert domain"/>
    <property type="match status" value="1"/>
</dbReference>
<evidence type="ECO:0000256" key="5">
    <source>
        <dbReference type="SAM" id="MobiDB-lite"/>
    </source>
</evidence>
<dbReference type="GO" id="GO:0071424">
    <property type="term" value="F:rRNA (cytosine-N4-)-methyltransferase activity"/>
    <property type="evidence" value="ECO:0007669"/>
    <property type="project" value="TreeGrafter"/>
</dbReference>
<dbReference type="GO" id="GO:0070475">
    <property type="term" value="P:rRNA base methylation"/>
    <property type="evidence" value="ECO:0007669"/>
    <property type="project" value="TreeGrafter"/>
</dbReference>
<evidence type="ECO:0000313" key="7">
    <source>
        <dbReference type="RefSeq" id="XP_026191930.1"/>
    </source>
</evidence>
<sequence>MYRECHEQEVSEVPSLLPSAEPRRPSQRHLQGIHAWKSRCSSAFAAPPAWTASRSAVACGQCSLEGAGGLACFSQTRRRSTTALGSEMASQGGQKRHQQEEEAGKRFHTPVMLEECLDVLFGEDLSKPLLGELSSSEKPKQQAPQPRLFIDCTVGGGGHAACIVKRLTAQDTLVCCDIDGEAIAAAHARLCSLCGGGPEGACCEASYKEKKSTGALVAKRGPGIHFVQGNFKFLRELVNTALGKDTNGSVDGIIADLGVSSHQLDAVQRGFSHRLRGPLLLQFYHPLPMDTSRCSQVYVHQKSVENAIAQPSPAELLQHASGPLLQRILWQLGEEPLAKRIAAALLRQQQQQQQQQQQEMRIPDLVDVVCSCAPLVPHSQKKRILSRVFQVSCVLKSLISLPQALRMYINEETLALQQLLTQALQLLLPGGRLVVLSFHSIEDKIVATAFQKNKLQGASATAAAAQPLVDDPLRKGWKGPRAIGDDASGYRQAAWRPLFKNYLKPTAEEVARNSRYV</sequence>
<accession>A0A6P6RXT6</accession>
<gene>
    <name evidence="7" type="primary">LOC34620099</name>
</gene>
<dbReference type="InterPro" id="IPR023397">
    <property type="entry name" value="SAM-dep_MeTrfase_MraW_recog"/>
</dbReference>